<organism evidence="1 2">
    <name type="scientific">Luteitalea pratensis</name>
    <dbReference type="NCBI Taxonomy" id="1855912"/>
    <lineage>
        <taxon>Bacteria</taxon>
        <taxon>Pseudomonadati</taxon>
        <taxon>Acidobacteriota</taxon>
        <taxon>Vicinamibacteria</taxon>
        <taxon>Vicinamibacterales</taxon>
        <taxon>Vicinamibacteraceae</taxon>
        <taxon>Luteitalea</taxon>
    </lineage>
</organism>
<dbReference type="AlphaFoldDB" id="A0A143PRG8"/>
<dbReference type="KEGG" id="abac:LuPra_03949"/>
<evidence type="ECO:0000313" key="1">
    <source>
        <dbReference type="EMBL" id="AMY10710.1"/>
    </source>
</evidence>
<accession>A0A143PRG8</accession>
<dbReference type="Proteomes" id="UP000076079">
    <property type="component" value="Chromosome"/>
</dbReference>
<protein>
    <submittedName>
        <fullName evidence="1">Uncharacterized protein</fullName>
    </submittedName>
</protein>
<evidence type="ECO:0000313" key="2">
    <source>
        <dbReference type="Proteomes" id="UP000076079"/>
    </source>
</evidence>
<reference evidence="2" key="2">
    <citation type="submission" date="2016-04" db="EMBL/GenBank/DDBJ databases">
        <title>First Complete Genome Sequence of a Subdivision 6 Acidobacterium.</title>
        <authorList>
            <person name="Huang S."/>
            <person name="Vieira S."/>
            <person name="Bunk B."/>
            <person name="Riedel T."/>
            <person name="Sproeer C."/>
            <person name="Overmann J."/>
        </authorList>
    </citation>
    <scope>NUCLEOTIDE SEQUENCE [LARGE SCALE GENOMIC DNA]</scope>
    <source>
        <strain evidence="2">DSM 100886 HEG_-6_39</strain>
    </source>
</reference>
<gene>
    <name evidence="1" type="ORF">LuPra_03949</name>
</gene>
<dbReference type="EMBL" id="CP015136">
    <property type="protein sequence ID" value="AMY10710.1"/>
    <property type="molecule type" value="Genomic_DNA"/>
</dbReference>
<name>A0A143PRG8_LUTPR</name>
<keyword evidence="2" id="KW-1185">Reference proteome</keyword>
<reference evidence="1 2" key="1">
    <citation type="journal article" date="2016" name="Genome Announc.">
        <title>First Complete Genome Sequence of a Subdivision 6 Acidobacterium Strain.</title>
        <authorList>
            <person name="Huang S."/>
            <person name="Vieira S."/>
            <person name="Bunk B."/>
            <person name="Riedel T."/>
            <person name="Sproer C."/>
            <person name="Overmann J."/>
        </authorList>
    </citation>
    <scope>NUCLEOTIDE SEQUENCE [LARGE SCALE GENOMIC DNA]</scope>
    <source>
        <strain evidence="2">DSM 100886 HEG_-6_39</strain>
    </source>
</reference>
<sequence length="79" mass="8585">MTVEAICSRYEDALAQAHADLEHGRVTSQDAMALKQVIRVGMTREEKAVLLLQCRQPAMLGLVIAAVLHERQQQGGSAA</sequence>
<proteinExistence type="predicted"/>
<dbReference type="STRING" id="1855912.LuPra_03949"/>